<keyword evidence="1" id="KW-0547">Nucleotide-binding</keyword>
<protein>
    <recommendedName>
        <fullName evidence="2">Protein kinase domain-containing protein</fullName>
    </recommendedName>
</protein>
<reference evidence="3" key="2">
    <citation type="submission" date="2025-09" db="UniProtKB">
        <authorList>
            <consortium name="Ensembl"/>
        </authorList>
    </citation>
    <scope>IDENTIFICATION</scope>
</reference>
<proteinExistence type="predicted"/>
<dbReference type="AlphaFoldDB" id="A0A3Q3W731"/>
<evidence type="ECO:0000259" key="2">
    <source>
        <dbReference type="PROSITE" id="PS50011"/>
    </source>
</evidence>
<evidence type="ECO:0000313" key="3">
    <source>
        <dbReference type="Ensembl" id="ENSMMOP00000012276.1"/>
    </source>
</evidence>
<dbReference type="GO" id="GO:0005524">
    <property type="term" value="F:ATP binding"/>
    <property type="evidence" value="ECO:0007669"/>
    <property type="project" value="UniProtKB-UniRule"/>
</dbReference>
<dbReference type="InterPro" id="IPR011009">
    <property type="entry name" value="Kinase-like_dom_sf"/>
</dbReference>
<dbReference type="InterPro" id="IPR017441">
    <property type="entry name" value="Protein_kinase_ATP_BS"/>
</dbReference>
<keyword evidence="4" id="KW-1185">Reference proteome</keyword>
<organism evidence="3 4">
    <name type="scientific">Mola mola</name>
    <name type="common">Ocean sunfish</name>
    <name type="synonym">Tetraodon mola</name>
    <dbReference type="NCBI Taxonomy" id="94237"/>
    <lineage>
        <taxon>Eukaryota</taxon>
        <taxon>Metazoa</taxon>
        <taxon>Chordata</taxon>
        <taxon>Craniata</taxon>
        <taxon>Vertebrata</taxon>
        <taxon>Euteleostomi</taxon>
        <taxon>Actinopterygii</taxon>
        <taxon>Neopterygii</taxon>
        <taxon>Teleostei</taxon>
        <taxon>Neoteleostei</taxon>
        <taxon>Acanthomorphata</taxon>
        <taxon>Eupercaria</taxon>
        <taxon>Tetraodontiformes</taxon>
        <taxon>Molidae</taxon>
        <taxon>Mola</taxon>
    </lineage>
</organism>
<dbReference type="Ensembl" id="ENSMMOT00000012480.1">
    <property type="protein sequence ID" value="ENSMMOP00000012276.1"/>
    <property type="gene ID" value="ENSMMOG00000009442.1"/>
</dbReference>
<accession>A0A3Q3W731</accession>
<evidence type="ECO:0000256" key="1">
    <source>
        <dbReference type="PROSITE-ProRule" id="PRU10141"/>
    </source>
</evidence>
<name>A0A3Q3W731_MOLML</name>
<keyword evidence="1" id="KW-0067">ATP-binding</keyword>
<dbReference type="PROSITE" id="PS50011">
    <property type="entry name" value="PROTEIN_KINASE_DOM"/>
    <property type="match status" value="1"/>
</dbReference>
<dbReference type="Pfam" id="PF07714">
    <property type="entry name" value="PK_Tyr_Ser-Thr"/>
    <property type="match status" value="1"/>
</dbReference>
<feature type="binding site" evidence="1">
    <location>
        <position position="25"/>
    </location>
    <ligand>
        <name>ATP</name>
        <dbReference type="ChEBI" id="CHEBI:30616"/>
    </ligand>
</feature>
<reference evidence="3" key="1">
    <citation type="submission" date="2025-08" db="UniProtKB">
        <authorList>
            <consortium name="Ensembl"/>
        </authorList>
    </citation>
    <scope>IDENTIFICATION</scope>
</reference>
<dbReference type="PROSITE" id="PS00107">
    <property type="entry name" value="PROTEIN_KINASE_ATP"/>
    <property type="match status" value="1"/>
</dbReference>
<dbReference type="Gene3D" id="3.30.200.20">
    <property type="entry name" value="Phosphorylase Kinase, domain 1"/>
    <property type="match status" value="1"/>
</dbReference>
<dbReference type="STRING" id="94237.ENSMMOP00000012276"/>
<dbReference type="InterPro" id="IPR000719">
    <property type="entry name" value="Prot_kinase_dom"/>
</dbReference>
<dbReference type="GO" id="GO:0004672">
    <property type="term" value="F:protein kinase activity"/>
    <property type="evidence" value="ECO:0007669"/>
    <property type="project" value="InterPro"/>
</dbReference>
<dbReference type="SUPFAM" id="SSF56112">
    <property type="entry name" value="Protein kinase-like (PK-like)"/>
    <property type="match status" value="1"/>
</dbReference>
<feature type="domain" description="Protein kinase" evidence="2">
    <location>
        <begin position="1"/>
        <end position="45"/>
    </location>
</feature>
<dbReference type="Proteomes" id="UP000261620">
    <property type="component" value="Unplaced"/>
</dbReference>
<dbReference type="InterPro" id="IPR001245">
    <property type="entry name" value="Ser-Thr/Tyr_kinase_cat_dom"/>
</dbReference>
<sequence length="45" mass="5329">MFEVGSGQFGVVLEGRWREWKVAVKMVKEECMSEEEFKEEAKIMM</sequence>
<evidence type="ECO:0000313" key="4">
    <source>
        <dbReference type="Proteomes" id="UP000261620"/>
    </source>
</evidence>